<accession>A0A8H4PI05</accession>
<keyword evidence="5 9" id="KW-0812">Transmembrane</keyword>
<comment type="similarity">
    <text evidence="3 9">Belongs to the COA3 family.</text>
</comment>
<comment type="subunit">
    <text evidence="4 9">Component of 250-400 kDa complexes called cytochrome oxidase assembly intermediates or COA complexes.</text>
</comment>
<evidence type="ECO:0000259" key="10">
    <source>
        <dbReference type="Pfam" id="PF09813"/>
    </source>
</evidence>
<dbReference type="PANTHER" id="PTHR15642:SF3">
    <property type="entry name" value="CYTOCHROME C OXIDASE ASSEMBLY FACTOR 3 HOMOLOG, MITOCHONDRIAL"/>
    <property type="match status" value="1"/>
</dbReference>
<keyword evidence="7 9" id="KW-0496">Mitochondrion</keyword>
<evidence type="ECO:0000313" key="11">
    <source>
        <dbReference type="EMBL" id="KAF4505027.1"/>
    </source>
</evidence>
<evidence type="ECO:0000313" key="12">
    <source>
        <dbReference type="Proteomes" id="UP000557566"/>
    </source>
</evidence>
<keyword evidence="8 9" id="KW-0472">Membrane</keyword>
<evidence type="ECO:0000256" key="2">
    <source>
        <dbReference type="ARBA" id="ARBA00004304"/>
    </source>
</evidence>
<dbReference type="GO" id="GO:0005743">
    <property type="term" value="C:mitochondrial inner membrane"/>
    <property type="evidence" value="ECO:0007669"/>
    <property type="project" value="UniProtKB-UniRule"/>
</dbReference>
<comment type="caution">
    <text evidence="11">The sequence shown here is derived from an EMBL/GenBank/DDBJ whole genome shotgun (WGS) entry which is preliminary data.</text>
</comment>
<feature type="domain" description="Cytochrome c oxidase assembly factor 3 mitochondrial coiled-coil" evidence="10">
    <location>
        <begin position="72"/>
        <end position="112"/>
    </location>
</feature>
<reference evidence="11 12" key="1">
    <citation type="journal article" date="2020" name="Genome Biol. Evol.">
        <title>A new high-quality draft genome assembly of the Chinese cordyceps Ophiocordyceps sinensis.</title>
        <authorList>
            <person name="Shu R."/>
            <person name="Zhang J."/>
            <person name="Meng Q."/>
            <person name="Zhang H."/>
            <person name="Zhou G."/>
            <person name="Li M."/>
            <person name="Wu P."/>
            <person name="Zhao Y."/>
            <person name="Chen C."/>
            <person name="Qin Q."/>
        </authorList>
    </citation>
    <scope>NUCLEOTIDE SEQUENCE [LARGE SCALE GENOMIC DNA]</scope>
    <source>
        <strain evidence="11 12">IOZ07</strain>
    </source>
</reference>
<sequence length="126" mass="14026">MYVLRRTLTSGTALTIYPILSRQSSLHQRPFALPSKAPPPADYSSSVTLHTLTMPDAHSTYYDRRLRQGPALIRARRPYLFRNSITGLGLLTVVAGIYYYTLSAVGQDDFGDVKVPDTPQKPATKQ</sequence>
<keyword evidence="9" id="KW-0999">Mitochondrion inner membrane</keyword>
<evidence type="ECO:0000256" key="7">
    <source>
        <dbReference type="ARBA" id="ARBA00023128"/>
    </source>
</evidence>
<dbReference type="EMBL" id="JAAVMX010000008">
    <property type="protein sequence ID" value="KAF4505027.1"/>
    <property type="molecule type" value="Genomic_DNA"/>
</dbReference>
<proteinExistence type="inferred from homology"/>
<protein>
    <recommendedName>
        <fullName evidence="9">Cytochrome c oxidase assembly factor 3</fullName>
    </recommendedName>
</protein>
<evidence type="ECO:0000256" key="3">
    <source>
        <dbReference type="ARBA" id="ARBA00007035"/>
    </source>
</evidence>
<evidence type="ECO:0000256" key="1">
    <source>
        <dbReference type="ARBA" id="ARBA00003064"/>
    </source>
</evidence>
<gene>
    <name evidence="11" type="ORF">G6O67_007023</name>
</gene>
<name>A0A8H4PI05_9HYPO</name>
<organism evidence="11 12">
    <name type="scientific">Ophiocordyceps sinensis</name>
    <dbReference type="NCBI Taxonomy" id="72228"/>
    <lineage>
        <taxon>Eukaryota</taxon>
        <taxon>Fungi</taxon>
        <taxon>Dikarya</taxon>
        <taxon>Ascomycota</taxon>
        <taxon>Pezizomycotina</taxon>
        <taxon>Sordariomycetes</taxon>
        <taxon>Hypocreomycetidae</taxon>
        <taxon>Hypocreales</taxon>
        <taxon>Ophiocordycipitaceae</taxon>
        <taxon>Ophiocordyceps</taxon>
    </lineage>
</organism>
<keyword evidence="12" id="KW-1185">Reference proteome</keyword>
<keyword evidence="6 9" id="KW-1133">Transmembrane helix</keyword>
<dbReference type="OrthoDB" id="10018333at2759"/>
<dbReference type="InterPro" id="IPR041752">
    <property type="entry name" value="Coa3"/>
</dbReference>
<evidence type="ECO:0000256" key="8">
    <source>
        <dbReference type="ARBA" id="ARBA00023136"/>
    </source>
</evidence>
<dbReference type="AlphaFoldDB" id="A0A8H4PI05"/>
<feature type="transmembrane region" description="Helical" evidence="9">
    <location>
        <begin position="80"/>
        <end position="100"/>
    </location>
</feature>
<comment type="function">
    <text evidence="1 9">Required for assembly of cytochrome c oxidase (complex IV).</text>
</comment>
<dbReference type="InterPro" id="IPR018628">
    <property type="entry name" value="Coa3_CC"/>
</dbReference>
<evidence type="ECO:0000256" key="9">
    <source>
        <dbReference type="RuleBase" id="RU367056"/>
    </source>
</evidence>
<evidence type="ECO:0000256" key="6">
    <source>
        <dbReference type="ARBA" id="ARBA00022989"/>
    </source>
</evidence>
<dbReference type="PANTHER" id="PTHR15642">
    <property type="entry name" value="CYTOCHROME C OXIDASE ASSEMBLY FACTOR 3, MITOCHONDRIAL"/>
    <property type="match status" value="1"/>
</dbReference>
<evidence type="ECO:0000256" key="5">
    <source>
        <dbReference type="ARBA" id="ARBA00022692"/>
    </source>
</evidence>
<dbReference type="Pfam" id="PF09813">
    <property type="entry name" value="Coa3_cc"/>
    <property type="match status" value="1"/>
</dbReference>
<comment type="subcellular location">
    <subcellularLocation>
        <location evidence="2">Mitochondrion membrane</location>
        <topology evidence="2">Single-pass membrane protein</topology>
    </subcellularLocation>
</comment>
<evidence type="ECO:0000256" key="4">
    <source>
        <dbReference type="ARBA" id="ARBA00011351"/>
    </source>
</evidence>
<dbReference type="GO" id="GO:0033617">
    <property type="term" value="P:mitochondrial respiratory chain complex IV assembly"/>
    <property type="evidence" value="ECO:0007669"/>
    <property type="project" value="UniProtKB-UniRule"/>
</dbReference>
<dbReference type="Proteomes" id="UP000557566">
    <property type="component" value="Unassembled WGS sequence"/>
</dbReference>